<dbReference type="AlphaFoldDB" id="A0A5J4FDQ8"/>
<name>A0A5J4FDQ8_MICAE</name>
<evidence type="ECO:0000313" key="1">
    <source>
        <dbReference type="EMBL" id="GEA28070.1"/>
    </source>
</evidence>
<protein>
    <submittedName>
        <fullName evidence="1">Uncharacterized protein</fullName>
    </submittedName>
</protein>
<gene>
    <name evidence="1" type="ORF">MiAbW_02642</name>
</gene>
<accession>A0A5J4FDQ8</accession>
<organism evidence="1 2">
    <name type="scientific">Microcystis aeruginosa NIES-4325</name>
    <dbReference type="NCBI Taxonomy" id="2569534"/>
    <lineage>
        <taxon>Bacteria</taxon>
        <taxon>Bacillati</taxon>
        <taxon>Cyanobacteriota</taxon>
        <taxon>Cyanophyceae</taxon>
        <taxon>Oscillatoriophycideae</taxon>
        <taxon>Chroococcales</taxon>
        <taxon>Microcystaceae</taxon>
        <taxon>Microcystis</taxon>
    </lineage>
</organism>
<dbReference type="Proteomes" id="UP000376575">
    <property type="component" value="Unassembled WGS sequence"/>
</dbReference>
<evidence type="ECO:0000313" key="2">
    <source>
        <dbReference type="Proteomes" id="UP000376575"/>
    </source>
</evidence>
<reference evidence="1 2" key="1">
    <citation type="journal article" date="2019" name="FEMS Microbiol. Lett.">
        <title>A novel salt-tolerant genotype illuminates the sucrose gene evolution in freshwater bloom-forming cyanobacterium Microcystis aeruginosa.</title>
        <authorList>
            <person name="Tanabe Y."/>
            <person name="Yamaguchi H."/>
            <person name="Sano T."/>
            <person name="Kawachi M."/>
        </authorList>
    </citation>
    <scope>NUCLEOTIDE SEQUENCE [LARGE SCALE GENOMIC DNA]</scope>
    <source>
        <strain evidence="1 2">NIES-4325</strain>
    </source>
</reference>
<dbReference type="EMBL" id="BJKP01000025">
    <property type="protein sequence ID" value="GEA28070.1"/>
    <property type="molecule type" value="Genomic_DNA"/>
</dbReference>
<proteinExistence type="predicted"/>
<comment type="caution">
    <text evidence="1">The sequence shown here is derived from an EMBL/GenBank/DDBJ whole genome shotgun (WGS) entry which is preliminary data.</text>
</comment>
<sequence>MLGRIISANLKFILIAAKKAPKQVQSLIEQPHQQFLDTIFLDS</sequence>